<dbReference type="SUPFAM" id="SSF51735">
    <property type="entry name" value="NAD(P)-binding Rossmann-fold domains"/>
    <property type="match status" value="1"/>
</dbReference>
<dbReference type="Gene3D" id="3.40.50.720">
    <property type="entry name" value="NAD(P)-binding Rossmann-like Domain"/>
    <property type="match status" value="1"/>
</dbReference>
<protein>
    <submittedName>
        <fullName evidence="2">Epimerase</fullName>
    </submittedName>
</protein>
<dbReference type="AlphaFoldDB" id="A0A1X3G070"/>
<dbReference type="RefSeq" id="WP_085358708.1">
    <property type="nucleotide sequence ID" value="NZ_NAFD01000165.1"/>
</dbReference>
<evidence type="ECO:0000313" key="3">
    <source>
        <dbReference type="Proteomes" id="UP000193553"/>
    </source>
</evidence>
<name>A0A1X3G070_9BRAD</name>
<dbReference type="Proteomes" id="UP000193553">
    <property type="component" value="Unassembled WGS sequence"/>
</dbReference>
<evidence type="ECO:0000259" key="1">
    <source>
        <dbReference type="Pfam" id="PF01370"/>
    </source>
</evidence>
<dbReference type="EMBL" id="NAFI01000159">
    <property type="protein sequence ID" value="OSJ14475.1"/>
    <property type="molecule type" value="Genomic_DNA"/>
</dbReference>
<dbReference type="InterPro" id="IPR036291">
    <property type="entry name" value="NAD(P)-bd_dom_sf"/>
</dbReference>
<accession>A0A1X3G070</accession>
<gene>
    <name evidence="2" type="ORF">BSZ18_09520</name>
</gene>
<dbReference type="Pfam" id="PF01370">
    <property type="entry name" value="Epimerase"/>
    <property type="match status" value="1"/>
</dbReference>
<sequence length="314" mass="35011">MKILLTGASSFTGLWFARSLAASGHDVVAPLKRCMTDYAGLRGERVVELKQVADVIDDCPFGSSRFLDLAGERSWDVLCHHAAHVGDYRSPEFNVTGALAENTEKLRAVLNILVRRGLGKLVLTGSVFEQDEGAGTAPLRAFSPYGLSKGLTWQYVRFFCQSFELSLGKFVIPNPFGRFEEPRFCSFLAQSWLKGEVPAVRMPLYVRDNIPVDLLAAAYADFVETLPRQPSTTKLMPSFYVESQAAFATRFAKEMASRLGVPCPIDLLEQTAFDEPLVRINTDRLDRAALRWSETAAWDLLADYYKARHASNQL</sequence>
<comment type="caution">
    <text evidence="2">The sequence shown here is derived from an EMBL/GenBank/DDBJ whole genome shotgun (WGS) entry which is preliminary data.</text>
</comment>
<feature type="domain" description="NAD-dependent epimerase/dehydratase" evidence="1">
    <location>
        <begin position="3"/>
        <end position="184"/>
    </location>
</feature>
<evidence type="ECO:0000313" key="2">
    <source>
        <dbReference type="EMBL" id="OSJ14475.1"/>
    </source>
</evidence>
<dbReference type="InterPro" id="IPR001509">
    <property type="entry name" value="Epimerase_deHydtase"/>
</dbReference>
<dbReference type="OrthoDB" id="183072at2"/>
<proteinExistence type="predicted"/>
<reference evidence="2 3" key="1">
    <citation type="submission" date="2017-03" db="EMBL/GenBank/DDBJ databases">
        <title>Whole genome sequences of fourteen strains of Bradyrhizobium canariense and one strain of Bradyrhizobium japonicum isolated from Lupinus (Papilionoideae: Genisteae) species in Algeria.</title>
        <authorList>
            <person name="Crovadore J."/>
            <person name="Chekireb D."/>
            <person name="Brachmann A."/>
            <person name="Chablais R."/>
            <person name="Cochard B."/>
            <person name="Lefort F."/>
        </authorList>
    </citation>
    <scope>NUCLEOTIDE SEQUENCE [LARGE SCALE GENOMIC DNA]</scope>
    <source>
        <strain evidence="2 3">UBMA195</strain>
    </source>
</reference>
<organism evidence="2 3">
    <name type="scientific">Bradyrhizobium canariense</name>
    <dbReference type="NCBI Taxonomy" id="255045"/>
    <lineage>
        <taxon>Bacteria</taxon>
        <taxon>Pseudomonadati</taxon>
        <taxon>Pseudomonadota</taxon>
        <taxon>Alphaproteobacteria</taxon>
        <taxon>Hyphomicrobiales</taxon>
        <taxon>Nitrobacteraceae</taxon>
        <taxon>Bradyrhizobium</taxon>
    </lineage>
</organism>